<dbReference type="OrthoDB" id="284473at2759"/>
<feature type="compositionally biased region" description="Basic and acidic residues" evidence="1">
    <location>
        <begin position="202"/>
        <end position="219"/>
    </location>
</feature>
<dbReference type="InterPro" id="IPR049403">
    <property type="entry name" value="Ebp1_C"/>
</dbReference>
<feature type="region of interest" description="Disordered" evidence="1">
    <location>
        <begin position="425"/>
        <end position="565"/>
    </location>
</feature>
<feature type="compositionally biased region" description="Polar residues" evidence="1">
    <location>
        <begin position="369"/>
        <end position="388"/>
    </location>
</feature>
<feature type="compositionally biased region" description="Polar residues" evidence="1">
    <location>
        <begin position="1"/>
        <end position="11"/>
    </location>
</feature>
<feature type="region of interest" description="Disordered" evidence="1">
    <location>
        <begin position="308"/>
        <end position="331"/>
    </location>
</feature>
<dbReference type="Pfam" id="PF21204">
    <property type="entry name" value="Ebp1_C"/>
    <property type="match status" value="1"/>
</dbReference>
<feature type="region of interest" description="Disordered" evidence="1">
    <location>
        <begin position="1"/>
        <end position="27"/>
    </location>
</feature>
<name>A0A1L9R735_ASPWE</name>
<dbReference type="GeneID" id="63754030"/>
<feature type="compositionally biased region" description="Polar residues" evidence="1">
    <location>
        <begin position="151"/>
        <end position="162"/>
    </location>
</feature>
<feature type="compositionally biased region" description="Polar residues" evidence="1">
    <location>
        <begin position="119"/>
        <end position="131"/>
    </location>
</feature>
<dbReference type="STRING" id="1073089.A0A1L9R735"/>
<proteinExistence type="predicted"/>
<feature type="compositionally biased region" description="Polar residues" evidence="1">
    <location>
        <begin position="488"/>
        <end position="501"/>
    </location>
</feature>
<feature type="compositionally biased region" description="Basic and acidic residues" evidence="1">
    <location>
        <begin position="308"/>
        <end position="322"/>
    </location>
</feature>
<organism evidence="3 4">
    <name type="scientific">Aspergillus wentii DTO 134E9</name>
    <dbReference type="NCBI Taxonomy" id="1073089"/>
    <lineage>
        <taxon>Eukaryota</taxon>
        <taxon>Fungi</taxon>
        <taxon>Dikarya</taxon>
        <taxon>Ascomycota</taxon>
        <taxon>Pezizomycotina</taxon>
        <taxon>Eurotiomycetes</taxon>
        <taxon>Eurotiomycetidae</taxon>
        <taxon>Eurotiales</taxon>
        <taxon>Aspergillaceae</taxon>
        <taxon>Aspergillus</taxon>
        <taxon>Aspergillus subgen. Cremei</taxon>
    </lineage>
</organism>
<keyword evidence="4" id="KW-1185">Reference proteome</keyword>
<dbReference type="EMBL" id="KV878217">
    <property type="protein sequence ID" value="OJJ30735.1"/>
    <property type="molecule type" value="Genomic_DNA"/>
</dbReference>
<protein>
    <recommendedName>
        <fullName evidence="2">Ell binding protein Ebp1 C-terminal domain-containing protein</fullName>
    </recommendedName>
</protein>
<evidence type="ECO:0000256" key="1">
    <source>
        <dbReference type="SAM" id="MobiDB-lite"/>
    </source>
</evidence>
<sequence>MSVNRSSSPANDDTRNSKSTESLPSVSEQDVIDQRLKYLKEEVLPFYPFLLTVPTDVPFRLGGRFVNNWAVGKDGPFTAEEQQLQYMTFLTHHEGDSLLVAVGDWSDGAGNIMTDERSGPQSAGSTPSNGSFKKKISLNDYKNKRKGGASPSPTSQDTSTLHVPSEKPRHSKASPTENPTPRPMNNASSSSKNSIGPTPESSARKRAPENEHDLSRFQEGKSTLTMSSPKRARVSPEGIGMRDTVRSKANGLPTLLSPTLPPTSSSPRLPRLLSPTLPPDIEKELSTIYGDSPRIKGSISIVAKNDISKEKSTDRDRLHLDSARGSSPQSLLNKPLVTATDRNVSSVLGSIGSEPGEIIKTNIPPPVSDKQSQHVSSSVTLKNHMPTSNHRKPQRADSVKTELVVKLRYGRSNRKRVEALLKFSGKRKGVTSSSPLKEPSDYGSVRDKREDQVYSEKRAKQVSSDGSKTLPRERLNELKVTGLEKPQTPVSSTASLAPSQQDKAKLASVTPTKDLKGSCPRQSESTDIDGKTPIQRVTKYPPGESVTDNKLSPSQPTSTVNRSRNCERRAWKEEFQKYSNLGRELKHAAERYTAKDGATSADEKLAAATAIEAILCFVIAFVADDQYKALGRQTGDSSTWLSILPYWRVVKKNSTLYPHLHGLCLILGAVSYDAIHALDLERLAISPLPGEHTAVPTPGSDGNAVISDESKRNRKEFLDLKNRLPECHKESQKLWLEGMQGLSEDVLMREFPITWSNRSRNYAERGRQRLKVGDYFGEYFLPLGRTNTPVEVVRFGWSTLNEWCLKENVDWKGRLGL</sequence>
<dbReference type="Proteomes" id="UP000184383">
    <property type="component" value="Unassembled WGS sequence"/>
</dbReference>
<feature type="domain" description="Ell binding protein Ebp1 C-terminal" evidence="2">
    <location>
        <begin position="544"/>
        <end position="757"/>
    </location>
</feature>
<evidence type="ECO:0000313" key="4">
    <source>
        <dbReference type="Proteomes" id="UP000184383"/>
    </source>
</evidence>
<dbReference type="AlphaFoldDB" id="A0A1L9R735"/>
<dbReference type="RefSeq" id="XP_040684412.1">
    <property type="nucleotide sequence ID" value="XM_040838182.1"/>
</dbReference>
<dbReference type="VEuPathDB" id="FungiDB:ASPWEDRAFT_55253"/>
<reference evidence="4" key="1">
    <citation type="journal article" date="2017" name="Genome Biol.">
        <title>Comparative genomics reveals high biological diversity and specific adaptations in the industrially and medically important fungal genus Aspergillus.</title>
        <authorList>
            <person name="de Vries R.P."/>
            <person name="Riley R."/>
            <person name="Wiebenga A."/>
            <person name="Aguilar-Osorio G."/>
            <person name="Amillis S."/>
            <person name="Uchima C.A."/>
            <person name="Anderluh G."/>
            <person name="Asadollahi M."/>
            <person name="Askin M."/>
            <person name="Barry K."/>
            <person name="Battaglia E."/>
            <person name="Bayram O."/>
            <person name="Benocci T."/>
            <person name="Braus-Stromeyer S.A."/>
            <person name="Caldana C."/>
            <person name="Canovas D."/>
            <person name="Cerqueira G.C."/>
            <person name="Chen F."/>
            <person name="Chen W."/>
            <person name="Choi C."/>
            <person name="Clum A."/>
            <person name="Dos Santos R.A."/>
            <person name="Damasio A.R."/>
            <person name="Diallinas G."/>
            <person name="Emri T."/>
            <person name="Fekete E."/>
            <person name="Flipphi M."/>
            <person name="Freyberg S."/>
            <person name="Gallo A."/>
            <person name="Gournas C."/>
            <person name="Habgood R."/>
            <person name="Hainaut M."/>
            <person name="Harispe M.L."/>
            <person name="Henrissat B."/>
            <person name="Hilden K.S."/>
            <person name="Hope R."/>
            <person name="Hossain A."/>
            <person name="Karabika E."/>
            <person name="Karaffa L."/>
            <person name="Karanyi Z."/>
            <person name="Krasevec N."/>
            <person name="Kuo A."/>
            <person name="Kusch H."/>
            <person name="LaButti K."/>
            <person name="Lagendijk E.L."/>
            <person name="Lapidus A."/>
            <person name="Levasseur A."/>
            <person name="Lindquist E."/>
            <person name="Lipzen A."/>
            <person name="Logrieco A.F."/>
            <person name="MacCabe A."/>
            <person name="Maekelae M.R."/>
            <person name="Malavazi I."/>
            <person name="Melin P."/>
            <person name="Meyer V."/>
            <person name="Mielnichuk N."/>
            <person name="Miskei M."/>
            <person name="Molnar A.P."/>
            <person name="Mule G."/>
            <person name="Ngan C.Y."/>
            <person name="Orejas M."/>
            <person name="Orosz E."/>
            <person name="Ouedraogo J.P."/>
            <person name="Overkamp K.M."/>
            <person name="Park H.-S."/>
            <person name="Perrone G."/>
            <person name="Piumi F."/>
            <person name="Punt P.J."/>
            <person name="Ram A.F."/>
            <person name="Ramon A."/>
            <person name="Rauscher S."/>
            <person name="Record E."/>
            <person name="Riano-Pachon D.M."/>
            <person name="Robert V."/>
            <person name="Roehrig J."/>
            <person name="Ruller R."/>
            <person name="Salamov A."/>
            <person name="Salih N.S."/>
            <person name="Samson R.A."/>
            <person name="Sandor E."/>
            <person name="Sanguinetti M."/>
            <person name="Schuetze T."/>
            <person name="Sepcic K."/>
            <person name="Shelest E."/>
            <person name="Sherlock G."/>
            <person name="Sophianopoulou V."/>
            <person name="Squina F.M."/>
            <person name="Sun H."/>
            <person name="Susca A."/>
            <person name="Todd R.B."/>
            <person name="Tsang A."/>
            <person name="Unkles S.E."/>
            <person name="van de Wiele N."/>
            <person name="van Rossen-Uffink D."/>
            <person name="Oliveira J.V."/>
            <person name="Vesth T.C."/>
            <person name="Visser J."/>
            <person name="Yu J.-H."/>
            <person name="Zhou M."/>
            <person name="Andersen M.R."/>
            <person name="Archer D.B."/>
            <person name="Baker S.E."/>
            <person name="Benoit I."/>
            <person name="Brakhage A.A."/>
            <person name="Braus G.H."/>
            <person name="Fischer R."/>
            <person name="Frisvad J.C."/>
            <person name="Goldman G.H."/>
            <person name="Houbraken J."/>
            <person name="Oakley B."/>
            <person name="Pocsi I."/>
            <person name="Scazzocchio C."/>
            <person name="Seiboth B."/>
            <person name="vanKuyk P.A."/>
            <person name="Wortman J."/>
            <person name="Dyer P.S."/>
            <person name="Grigoriev I.V."/>
        </authorList>
    </citation>
    <scope>NUCLEOTIDE SEQUENCE [LARGE SCALE GENOMIC DNA]</scope>
    <source>
        <strain evidence="4">DTO 134E9</strain>
    </source>
</reference>
<feature type="region of interest" description="Disordered" evidence="1">
    <location>
        <begin position="357"/>
        <end position="400"/>
    </location>
</feature>
<feature type="compositionally biased region" description="Polar residues" evidence="1">
    <location>
        <begin position="173"/>
        <end position="201"/>
    </location>
</feature>
<evidence type="ECO:0000313" key="3">
    <source>
        <dbReference type="EMBL" id="OJJ30735.1"/>
    </source>
</evidence>
<feature type="compositionally biased region" description="Low complexity" evidence="1">
    <location>
        <begin position="252"/>
        <end position="275"/>
    </location>
</feature>
<feature type="compositionally biased region" description="Polar residues" evidence="1">
    <location>
        <begin position="546"/>
        <end position="563"/>
    </location>
</feature>
<feature type="compositionally biased region" description="Basic and acidic residues" evidence="1">
    <location>
        <begin position="438"/>
        <end position="459"/>
    </location>
</feature>
<accession>A0A1L9R735</accession>
<evidence type="ECO:0000259" key="2">
    <source>
        <dbReference type="Pfam" id="PF21204"/>
    </source>
</evidence>
<gene>
    <name evidence="3" type="ORF">ASPWEDRAFT_55253</name>
</gene>
<feature type="region of interest" description="Disordered" evidence="1">
    <location>
        <begin position="111"/>
        <end position="278"/>
    </location>
</feature>